<sequence>MGVLILVIAAVAAIIACVVYVVLRDRRTSGERARFEPTQQGAPFTQESGINQQGNRNGSASL</sequence>
<feature type="compositionally biased region" description="Polar residues" evidence="1">
    <location>
        <begin position="37"/>
        <end position="62"/>
    </location>
</feature>
<evidence type="ECO:0000313" key="4">
    <source>
        <dbReference type="Proteomes" id="UP000612899"/>
    </source>
</evidence>
<keyword evidence="2" id="KW-1133">Transmembrane helix</keyword>
<feature type="region of interest" description="Disordered" evidence="1">
    <location>
        <begin position="31"/>
        <end position="62"/>
    </location>
</feature>
<dbReference type="Proteomes" id="UP000612899">
    <property type="component" value="Unassembled WGS sequence"/>
</dbReference>
<evidence type="ECO:0000256" key="1">
    <source>
        <dbReference type="SAM" id="MobiDB-lite"/>
    </source>
</evidence>
<proteinExistence type="predicted"/>
<reference evidence="3" key="1">
    <citation type="submission" date="2021-01" db="EMBL/GenBank/DDBJ databases">
        <title>Whole genome shotgun sequence of Rhizocola hellebori NBRC 109834.</title>
        <authorList>
            <person name="Komaki H."/>
            <person name="Tamura T."/>
        </authorList>
    </citation>
    <scope>NUCLEOTIDE SEQUENCE</scope>
    <source>
        <strain evidence="3">NBRC 109834</strain>
    </source>
</reference>
<keyword evidence="2" id="KW-0472">Membrane</keyword>
<gene>
    <name evidence="3" type="ORF">Rhe02_19360</name>
</gene>
<dbReference type="RefSeq" id="WP_203907762.1">
    <property type="nucleotide sequence ID" value="NZ_BONY01000009.1"/>
</dbReference>
<protein>
    <submittedName>
        <fullName evidence="3">Uncharacterized protein</fullName>
    </submittedName>
</protein>
<organism evidence="3 4">
    <name type="scientific">Rhizocola hellebori</name>
    <dbReference type="NCBI Taxonomy" id="1392758"/>
    <lineage>
        <taxon>Bacteria</taxon>
        <taxon>Bacillati</taxon>
        <taxon>Actinomycetota</taxon>
        <taxon>Actinomycetes</taxon>
        <taxon>Micromonosporales</taxon>
        <taxon>Micromonosporaceae</taxon>
        <taxon>Rhizocola</taxon>
    </lineage>
</organism>
<feature type="transmembrane region" description="Helical" evidence="2">
    <location>
        <begin position="6"/>
        <end position="23"/>
    </location>
</feature>
<evidence type="ECO:0000256" key="2">
    <source>
        <dbReference type="SAM" id="Phobius"/>
    </source>
</evidence>
<keyword evidence="2" id="KW-0812">Transmembrane</keyword>
<accession>A0A8J3Q4W7</accession>
<dbReference type="EMBL" id="BONY01000009">
    <property type="protein sequence ID" value="GIH03869.1"/>
    <property type="molecule type" value="Genomic_DNA"/>
</dbReference>
<dbReference type="AlphaFoldDB" id="A0A8J3Q4W7"/>
<keyword evidence="4" id="KW-1185">Reference proteome</keyword>
<comment type="caution">
    <text evidence="3">The sequence shown here is derived from an EMBL/GenBank/DDBJ whole genome shotgun (WGS) entry which is preliminary data.</text>
</comment>
<name>A0A8J3Q4W7_9ACTN</name>
<evidence type="ECO:0000313" key="3">
    <source>
        <dbReference type="EMBL" id="GIH03869.1"/>
    </source>
</evidence>